<reference evidence="2 3" key="1">
    <citation type="journal article" date="2024" name="J Genomics">
        <title>Draft genome sequencing and assembly of Favolaschia claudopus CIRM-BRFM 2984 isolated from oak limbs.</title>
        <authorList>
            <person name="Navarro D."/>
            <person name="Drula E."/>
            <person name="Chaduli D."/>
            <person name="Cazenave R."/>
            <person name="Ahrendt S."/>
            <person name="Wang J."/>
            <person name="Lipzen A."/>
            <person name="Daum C."/>
            <person name="Barry K."/>
            <person name="Grigoriev I.V."/>
            <person name="Favel A."/>
            <person name="Rosso M.N."/>
            <person name="Martin F."/>
        </authorList>
    </citation>
    <scope>NUCLEOTIDE SEQUENCE [LARGE SCALE GENOMIC DNA]</scope>
    <source>
        <strain evidence="2 3">CIRM-BRFM 2984</strain>
    </source>
</reference>
<accession>A0AAW0D0J0</accession>
<comment type="caution">
    <text evidence="2">The sequence shown here is derived from an EMBL/GenBank/DDBJ whole genome shotgun (WGS) entry which is preliminary data.</text>
</comment>
<evidence type="ECO:0000313" key="3">
    <source>
        <dbReference type="Proteomes" id="UP001362999"/>
    </source>
</evidence>
<keyword evidence="3" id="KW-1185">Reference proteome</keyword>
<evidence type="ECO:0000313" key="2">
    <source>
        <dbReference type="EMBL" id="KAK7044345.1"/>
    </source>
</evidence>
<feature type="region of interest" description="Disordered" evidence="1">
    <location>
        <begin position="139"/>
        <end position="166"/>
    </location>
</feature>
<sequence length="331" mass="36064">MKGRAGNEAAADAGSYTADGERANRAMKLACRRRVGDAHRGSLGDLACQGIGHLMRAARARRIVCRSSPPQDAVAAGCWIAPTTGTEELKAESNGMGIETVGVVDSFWDRASETNSGFCSTPCFHFRYKGDLMHHEPLGTAHAPSSRWSRRGVTTSTARMKSRNSEKTGRVLSMSRLMTCRMPLTIAKPTRVTRGIERAEEAALASSFISGGGRSSIGRWYMLLGVLLVCGSRIHRTASLHSSGQREKREAFHAVGPFFSPLRWSLYGVSWRAERGGRAQEGGSEAGKSDFEQAACERYIKAEEKAATRLSPQRVALDFRDDRLYATADSD</sequence>
<name>A0AAW0D0J0_9AGAR</name>
<dbReference type="Proteomes" id="UP001362999">
    <property type="component" value="Unassembled WGS sequence"/>
</dbReference>
<dbReference type="AlphaFoldDB" id="A0AAW0D0J0"/>
<organism evidence="2 3">
    <name type="scientific">Favolaschia claudopus</name>
    <dbReference type="NCBI Taxonomy" id="2862362"/>
    <lineage>
        <taxon>Eukaryota</taxon>
        <taxon>Fungi</taxon>
        <taxon>Dikarya</taxon>
        <taxon>Basidiomycota</taxon>
        <taxon>Agaricomycotina</taxon>
        <taxon>Agaricomycetes</taxon>
        <taxon>Agaricomycetidae</taxon>
        <taxon>Agaricales</taxon>
        <taxon>Marasmiineae</taxon>
        <taxon>Mycenaceae</taxon>
        <taxon>Favolaschia</taxon>
    </lineage>
</organism>
<protein>
    <submittedName>
        <fullName evidence="2">Uncharacterized protein</fullName>
    </submittedName>
</protein>
<dbReference type="EMBL" id="JAWWNJ010000011">
    <property type="protein sequence ID" value="KAK7044345.1"/>
    <property type="molecule type" value="Genomic_DNA"/>
</dbReference>
<gene>
    <name evidence="2" type="ORF">R3P38DRAFT_2766003</name>
</gene>
<evidence type="ECO:0000256" key="1">
    <source>
        <dbReference type="SAM" id="MobiDB-lite"/>
    </source>
</evidence>
<proteinExistence type="predicted"/>